<name>A0A0H2RA28_9AGAM</name>
<keyword evidence="2" id="KW-1185">Reference proteome</keyword>
<gene>
    <name evidence="1" type="ORF">SCHPADRAFT_1001087</name>
</gene>
<evidence type="ECO:0000313" key="1">
    <source>
        <dbReference type="EMBL" id="KLO08227.1"/>
    </source>
</evidence>
<evidence type="ECO:0008006" key="3">
    <source>
        <dbReference type="Google" id="ProtNLM"/>
    </source>
</evidence>
<dbReference type="EMBL" id="KQ086100">
    <property type="protein sequence ID" value="KLO08227.1"/>
    <property type="molecule type" value="Genomic_DNA"/>
</dbReference>
<reference evidence="1 2" key="1">
    <citation type="submission" date="2015-04" db="EMBL/GenBank/DDBJ databases">
        <title>Complete genome sequence of Schizopora paradoxa KUC8140, a cosmopolitan wood degrader in East Asia.</title>
        <authorList>
            <consortium name="DOE Joint Genome Institute"/>
            <person name="Min B."/>
            <person name="Park H."/>
            <person name="Jang Y."/>
            <person name="Kim J.-J."/>
            <person name="Kim K.H."/>
            <person name="Pangilinan J."/>
            <person name="Lipzen A."/>
            <person name="Riley R."/>
            <person name="Grigoriev I.V."/>
            <person name="Spatafora J.W."/>
            <person name="Choi I.-G."/>
        </authorList>
    </citation>
    <scope>NUCLEOTIDE SEQUENCE [LARGE SCALE GENOMIC DNA]</scope>
    <source>
        <strain evidence="1 2">KUC8140</strain>
    </source>
</reference>
<sequence length="624" mass="70267">MSCSKSQDRDVETVIVPNQEDEDALEVIADVAKALLRANDFFKSRPDWYKDFVASKSVPLLHSTPQAKEDAEALARAEIIREVLEPANEVSRDVSSWISKQWSFCDAQIKSLRIRSWFMAIPDEILSVILKFAARQKYGNTYADFAVKHTVKEATKLSHVCSRFRNVVLRVADVWNCVSPSMHPDAVSTCFDRCGPSGFNVLFSGGSFEKDNHSFFRQIAEKAHLWNRFELIFYPDLQYYVPAMLIPDLDTLRSESIGINTSLLNQLVIHYPFRVLKDEIYNGLEKDALHFYSTWSSPSLRSMSCKNFVPIPFPGTSALSYISIELAFHFHESGICAYNATAIASFLSSCQALTNFSMKIRACTAVIPSPPNQKYMTSHVKSMELLFACCTETVVSSFLDAVSFPDVESLRVSCNSRGLEDYGSGVQHLPVLDAAFPYDNVFPKLSHLELIISSADPCNPHLTRFAPARPVSLPFAKFSRIRSLLLTTETTLLKPLPETLHMPNLKDLHVTNCWGMTYDWFCAMYKKMVLSQDVETAPIRLLVDGTAWDDYFGVTFGKYLSGTLTSDADVDRDLCKKEVTVIVSPGDIGADDFDPSRTQEHIVRLTKYVRRSVADAELRSEVDR</sequence>
<protein>
    <recommendedName>
        <fullName evidence="3">F-box domain-containing protein</fullName>
    </recommendedName>
</protein>
<dbReference type="OrthoDB" id="3199233at2759"/>
<dbReference type="InParanoid" id="A0A0H2RA28"/>
<dbReference type="AlphaFoldDB" id="A0A0H2RA28"/>
<evidence type="ECO:0000313" key="2">
    <source>
        <dbReference type="Proteomes" id="UP000053477"/>
    </source>
</evidence>
<dbReference type="Proteomes" id="UP000053477">
    <property type="component" value="Unassembled WGS sequence"/>
</dbReference>
<organism evidence="1 2">
    <name type="scientific">Schizopora paradoxa</name>
    <dbReference type="NCBI Taxonomy" id="27342"/>
    <lineage>
        <taxon>Eukaryota</taxon>
        <taxon>Fungi</taxon>
        <taxon>Dikarya</taxon>
        <taxon>Basidiomycota</taxon>
        <taxon>Agaricomycotina</taxon>
        <taxon>Agaricomycetes</taxon>
        <taxon>Hymenochaetales</taxon>
        <taxon>Schizoporaceae</taxon>
        <taxon>Schizopora</taxon>
    </lineage>
</organism>
<proteinExistence type="predicted"/>
<accession>A0A0H2RA28</accession>